<keyword evidence="3" id="KW-0547">Nucleotide-binding</keyword>
<keyword evidence="11" id="KW-1185">Reference proteome</keyword>
<evidence type="ECO:0000256" key="2">
    <source>
        <dbReference type="ARBA" id="ARBA00022692"/>
    </source>
</evidence>
<protein>
    <submittedName>
        <fullName evidence="10">ATP-binding cassette domain-containing protein</fullName>
    </submittedName>
</protein>
<evidence type="ECO:0000259" key="9">
    <source>
        <dbReference type="PROSITE" id="PS50929"/>
    </source>
</evidence>
<dbReference type="InterPro" id="IPR027417">
    <property type="entry name" value="P-loop_NTPase"/>
</dbReference>
<dbReference type="PANTHER" id="PTHR24221">
    <property type="entry name" value="ATP-BINDING CASSETTE SUB-FAMILY B"/>
    <property type="match status" value="1"/>
</dbReference>
<dbReference type="PANTHER" id="PTHR24221:SF654">
    <property type="entry name" value="ATP-BINDING CASSETTE SUB-FAMILY B MEMBER 6"/>
    <property type="match status" value="1"/>
</dbReference>
<evidence type="ECO:0000259" key="8">
    <source>
        <dbReference type="PROSITE" id="PS50893"/>
    </source>
</evidence>
<evidence type="ECO:0000256" key="7">
    <source>
        <dbReference type="SAM" id="Phobius"/>
    </source>
</evidence>
<feature type="transmembrane region" description="Helical" evidence="7">
    <location>
        <begin position="252"/>
        <end position="274"/>
    </location>
</feature>
<dbReference type="SUPFAM" id="SSF52540">
    <property type="entry name" value="P-loop containing nucleoside triphosphate hydrolases"/>
    <property type="match status" value="1"/>
</dbReference>
<evidence type="ECO:0000256" key="4">
    <source>
        <dbReference type="ARBA" id="ARBA00022840"/>
    </source>
</evidence>
<accession>A0AAJ1UF72</accession>
<dbReference type="InterPro" id="IPR011527">
    <property type="entry name" value="ABC1_TM_dom"/>
</dbReference>
<reference evidence="10" key="1">
    <citation type="submission" date="2022-07" db="EMBL/GenBank/DDBJ databases">
        <authorList>
            <person name="Otstavnykh N."/>
            <person name="Isaeva M."/>
            <person name="Bystritskaya E."/>
        </authorList>
    </citation>
    <scope>NUCLEOTIDE SEQUENCE</scope>
    <source>
        <strain evidence="10">10Alg 79</strain>
    </source>
</reference>
<dbReference type="InterPro" id="IPR036640">
    <property type="entry name" value="ABC1_TM_sf"/>
</dbReference>
<dbReference type="RefSeq" id="WP_317626568.1">
    <property type="nucleotide sequence ID" value="NZ_JANFFA010000003.1"/>
</dbReference>
<evidence type="ECO:0000256" key="6">
    <source>
        <dbReference type="ARBA" id="ARBA00023136"/>
    </source>
</evidence>
<feature type="transmembrane region" description="Helical" evidence="7">
    <location>
        <begin position="42"/>
        <end position="62"/>
    </location>
</feature>
<dbReference type="SUPFAM" id="SSF90123">
    <property type="entry name" value="ABC transporter transmembrane region"/>
    <property type="match status" value="1"/>
</dbReference>
<dbReference type="InterPro" id="IPR039421">
    <property type="entry name" value="Type_1_exporter"/>
</dbReference>
<dbReference type="GO" id="GO:0016887">
    <property type="term" value="F:ATP hydrolysis activity"/>
    <property type="evidence" value="ECO:0007669"/>
    <property type="project" value="InterPro"/>
</dbReference>
<feature type="transmembrane region" description="Helical" evidence="7">
    <location>
        <begin position="280"/>
        <end position="300"/>
    </location>
</feature>
<evidence type="ECO:0000256" key="5">
    <source>
        <dbReference type="ARBA" id="ARBA00022989"/>
    </source>
</evidence>
<dbReference type="PROSITE" id="PS50893">
    <property type="entry name" value="ABC_TRANSPORTER_2"/>
    <property type="match status" value="1"/>
</dbReference>
<proteinExistence type="predicted"/>
<feature type="transmembrane region" description="Helical" evidence="7">
    <location>
        <begin position="139"/>
        <end position="159"/>
    </location>
</feature>
<organism evidence="10 11">
    <name type="scientific">Rhodalgimonas zhirmunskyi</name>
    <dbReference type="NCBI Taxonomy" id="2964767"/>
    <lineage>
        <taxon>Bacteria</taxon>
        <taxon>Pseudomonadati</taxon>
        <taxon>Pseudomonadota</taxon>
        <taxon>Alphaproteobacteria</taxon>
        <taxon>Rhodobacterales</taxon>
        <taxon>Roseobacteraceae</taxon>
        <taxon>Rhodalgimonas</taxon>
    </lineage>
</organism>
<dbReference type="GO" id="GO:0034040">
    <property type="term" value="F:ATPase-coupled lipid transmembrane transporter activity"/>
    <property type="evidence" value="ECO:0007669"/>
    <property type="project" value="TreeGrafter"/>
</dbReference>
<dbReference type="Gene3D" id="1.20.1560.10">
    <property type="entry name" value="ABC transporter type 1, transmembrane domain"/>
    <property type="match status" value="1"/>
</dbReference>
<name>A0AAJ1UF72_9RHOB</name>
<dbReference type="GO" id="GO:0140359">
    <property type="term" value="F:ABC-type transporter activity"/>
    <property type="evidence" value="ECO:0007669"/>
    <property type="project" value="InterPro"/>
</dbReference>
<keyword evidence="5 7" id="KW-1133">Transmembrane helix</keyword>
<gene>
    <name evidence="10" type="ORF">NOI20_12640</name>
</gene>
<reference evidence="10" key="2">
    <citation type="submission" date="2023-04" db="EMBL/GenBank/DDBJ databases">
        <title>'Rhodoalgimonas zhirmunskyi' gen. nov., isolated from a red alga.</title>
        <authorList>
            <person name="Nedashkovskaya O.I."/>
            <person name="Otstavnykh N.Y."/>
            <person name="Bystritskaya E.P."/>
            <person name="Balabanova L.A."/>
            <person name="Isaeva M.P."/>
        </authorList>
    </citation>
    <scope>NUCLEOTIDE SEQUENCE</scope>
    <source>
        <strain evidence="10">10Alg 79</strain>
    </source>
</reference>
<evidence type="ECO:0000256" key="3">
    <source>
        <dbReference type="ARBA" id="ARBA00022741"/>
    </source>
</evidence>
<feature type="transmembrane region" description="Helical" evidence="7">
    <location>
        <begin position="18"/>
        <end position="36"/>
    </location>
</feature>
<dbReference type="Proteomes" id="UP001227162">
    <property type="component" value="Unassembled WGS sequence"/>
</dbReference>
<sequence length="555" mass="59187">MTALWRAFRLIWSSSPWAMWRGAGAAVLVLAMGAGLLGLSGWFITATGLAGIAGIGIAFDVFRPSAGVRMLALGRAGARYAERLLTHDATLRALSKLRVALLKRLELWPIERLRHLRGAAALTRITADVDALDGLALRVALPILAGGITHLGAFAMLWWLTSLPVAAVIALGYGIGGWLVILRVGFAGFGPSARAEGHTQNLRRDVIGLFRGQRAVILQGRLPARITALTEEETALREAEAALDRIDRRAGLWMNLIVTFVAGAAMLVAGWQFQTGVFDAALAAIGIFVALALGETLMPLRRGMAELGRMHGAAQRIFGEEEQAPAQETRIAPRPVGGLEISDLQLMRPDGSRVLVEGLDLAVVPGEMVALRGASGIGKSTLLDAVARTGSHWRGQITLAGTELANWPEQEMRRVMTMVPQRAALVGGTVRENLALADPDLTDEAAWAALEAVHLAEVVRPRGGLEMVLSEGGGGLSGGEARRLVLARAILRKPAILLLDEPTEGLDDALAVNVLNGLRRALPTSAILAASHRQAELDAADRLVDLEKYIPDITY</sequence>
<keyword evidence="6 7" id="KW-0472">Membrane</keyword>
<comment type="caution">
    <text evidence="10">The sequence shown here is derived from an EMBL/GenBank/DDBJ whole genome shotgun (WGS) entry which is preliminary data.</text>
</comment>
<dbReference type="GO" id="GO:0005886">
    <property type="term" value="C:plasma membrane"/>
    <property type="evidence" value="ECO:0007669"/>
    <property type="project" value="UniProtKB-SubCell"/>
</dbReference>
<feature type="transmembrane region" description="Helical" evidence="7">
    <location>
        <begin position="165"/>
        <end position="186"/>
    </location>
</feature>
<evidence type="ECO:0000313" key="11">
    <source>
        <dbReference type="Proteomes" id="UP001227162"/>
    </source>
</evidence>
<dbReference type="Pfam" id="PF00005">
    <property type="entry name" value="ABC_tran"/>
    <property type="match status" value="1"/>
</dbReference>
<dbReference type="AlphaFoldDB" id="A0AAJ1UF72"/>
<feature type="domain" description="ABC transporter" evidence="8">
    <location>
        <begin position="339"/>
        <end position="553"/>
    </location>
</feature>
<comment type="subcellular location">
    <subcellularLocation>
        <location evidence="1">Cell membrane</location>
        <topology evidence="1">Multi-pass membrane protein</topology>
    </subcellularLocation>
</comment>
<dbReference type="PROSITE" id="PS50929">
    <property type="entry name" value="ABC_TM1F"/>
    <property type="match status" value="1"/>
</dbReference>
<feature type="domain" description="ABC transmembrane type-1" evidence="9">
    <location>
        <begin position="25"/>
        <end position="309"/>
    </location>
</feature>
<evidence type="ECO:0000313" key="10">
    <source>
        <dbReference type="EMBL" id="MDQ2094962.1"/>
    </source>
</evidence>
<dbReference type="InterPro" id="IPR003439">
    <property type="entry name" value="ABC_transporter-like_ATP-bd"/>
</dbReference>
<dbReference type="GO" id="GO:0005524">
    <property type="term" value="F:ATP binding"/>
    <property type="evidence" value="ECO:0007669"/>
    <property type="project" value="UniProtKB-KW"/>
</dbReference>
<dbReference type="InterPro" id="IPR003593">
    <property type="entry name" value="AAA+_ATPase"/>
</dbReference>
<dbReference type="InterPro" id="IPR017871">
    <property type="entry name" value="ABC_transporter-like_CS"/>
</dbReference>
<keyword evidence="4 10" id="KW-0067">ATP-binding</keyword>
<dbReference type="SMART" id="SM00382">
    <property type="entry name" value="AAA"/>
    <property type="match status" value="1"/>
</dbReference>
<dbReference type="EMBL" id="JANFFA010000003">
    <property type="protein sequence ID" value="MDQ2094962.1"/>
    <property type="molecule type" value="Genomic_DNA"/>
</dbReference>
<dbReference type="Gene3D" id="3.40.50.300">
    <property type="entry name" value="P-loop containing nucleotide triphosphate hydrolases"/>
    <property type="match status" value="1"/>
</dbReference>
<keyword evidence="2 7" id="KW-0812">Transmembrane</keyword>
<dbReference type="PROSITE" id="PS00211">
    <property type="entry name" value="ABC_TRANSPORTER_1"/>
    <property type="match status" value="1"/>
</dbReference>
<evidence type="ECO:0000256" key="1">
    <source>
        <dbReference type="ARBA" id="ARBA00004651"/>
    </source>
</evidence>